<organism evidence="4 5">
    <name type="scientific">Abeliophyllum distichum</name>
    <dbReference type="NCBI Taxonomy" id="126358"/>
    <lineage>
        <taxon>Eukaryota</taxon>
        <taxon>Viridiplantae</taxon>
        <taxon>Streptophyta</taxon>
        <taxon>Embryophyta</taxon>
        <taxon>Tracheophyta</taxon>
        <taxon>Spermatophyta</taxon>
        <taxon>Magnoliopsida</taxon>
        <taxon>eudicotyledons</taxon>
        <taxon>Gunneridae</taxon>
        <taxon>Pentapetalae</taxon>
        <taxon>asterids</taxon>
        <taxon>lamiids</taxon>
        <taxon>Lamiales</taxon>
        <taxon>Oleaceae</taxon>
        <taxon>Forsythieae</taxon>
        <taxon>Abeliophyllum</taxon>
    </lineage>
</organism>
<keyword evidence="2" id="KW-0809">Transit peptide</keyword>
<comment type="caution">
    <text evidence="4">The sequence shown here is derived from an EMBL/GenBank/DDBJ whole genome shotgun (WGS) entry which is preliminary data.</text>
</comment>
<dbReference type="PANTHER" id="PTHR31745">
    <property type="entry name" value="SINGLE-STRANDED DNA-BINDING PROTEIN WHY2, MITOCHONDRIAL"/>
    <property type="match status" value="1"/>
</dbReference>
<evidence type="ECO:0000256" key="3">
    <source>
        <dbReference type="ARBA" id="ARBA00023125"/>
    </source>
</evidence>
<dbReference type="InterPro" id="IPR013742">
    <property type="entry name" value="Whirly"/>
</dbReference>
<dbReference type="Gene3D" id="2.30.31.10">
    <property type="entry name" value="Transcriptional Coactivator Pc4, Chain A"/>
    <property type="match status" value="1"/>
</dbReference>
<dbReference type="InterPro" id="IPR009044">
    <property type="entry name" value="ssDNA-bd_transcriptional_reg"/>
</dbReference>
<reference evidence="5" key="1">
    <citation type="submission" date="2024-07" db="EMBL/GenBank/DDBJ databases">
        <title>Two chromosome-level genome assemblies of Korean endemic species Abeliophyllum distichum and Forsythia ovata (Oleaceae).</title>
        <authorList>
            <person name="Jang H."/>
        </authorList>
    </citation>
    <scope>NUCLEOTIDE SEQUENCE [LARGE SCALE GENOMIC DNA]</scope>
</reference>
<protein>
    <submittedName>
        <fullName evidence="4">Single-stranded DNA-binding protein WHY1</fullName>
    </submittedName>
</protein>
<evidence type="ECO:0000256" key="1">
    <source>
        <dbReference type="ARBA" id="ARBA00006061"/>
    </source>
</evidence>
<dbReference type="SUPFAM" id="SSF54447">
    <property type="entry name" value="ssDNA-binding transcriptional regulator domain"/>
    <property type="match status" value="1"/>
</dbReference>
<dbReference type="Proteomes" id="UP001604336">
    <property type="component" value="Unassembled WGS sequence"/>
</dbReference>
<dbReference type="PANTHER" id="PTHR31745:SF2">
    <property type="entry name" value="SINGLE-STRANDED DNA-BINDING PROTEIN WHY1, CHLOROPLASTIC"/>
    <property type="match status" value="1"/>
</dbReference>
<dbReference type="FunFam" id="2.30.31.10:FF:000002">
    <property type="entry name" value="Single-stranded DNA-binding protein WHY2, mitochondrial"/>
    <property type="match status" value="1"/>
</dbReference>
<keyword evidence="3 4" id="KW-0238">DNA-binding</keyword>
<sequence>MVNLTLSTPAGGSLSIQNPIKFSSCNSLAPTALLFNKRKAFFLTAQNANGTKNLSFEVKSQYFVPQEQQHHQKQQQKFSSFDSPSQSQPGQLPPRIYVGYSVYKGKAALTVEPRPPEFLPLDSGAFKVSKEGYLLLQFAPSSGVRQYDWSRKQVFSLSVTEIGNLISLGAKDSCEFFHDPFKGKSDEGRVRKVLKVEPLPDGSGHFFNLSVQNKLINLDESIYIPITKAEFAVFISAFNYILPYLLGWHTFANSIKPDAESRANAKSGVEYEWNR</sequence>
<dbReference type="AlphaFoldDB" id="A0ABD1W0M0"/>
<accession>A0ABD1W0M0</accession>
<dbReference type="GO" id="GO:0003677">
    <property type="term" value="F:DNA binding"/>
    <property type="evidence" value="ECO:0007669"/>
    <property type="project" value="UniProtKB-KW"/>
</dbReference>
<gene>
    <name evidence="4" type="ORF">Adt_04029</name>
</gene>
<comment type="similarity">
    <text evidence="1">Belongs to the Whirly family.</text>
</comment>
<evidence type="ECO:0000313" key="4">
    <source>
        <dbReference type="EMBL" id="KAL2543051.1"/>
    </source>
</evidence>
<keyword evidence="5" id="KW-1185">Reference proteome</keyword>
<evidence type="ECO:0000256" key="2">
    <source>
        <dbReference type="ARBA" id="ARBA00022946"/>
    </source>
</evidence>
<name>A0ABD1W0M0_9LAMI</name>
<dbReference type="Pfam" id="PF08536">
    <property type="entry name" value="Whirly"/>
    <property type="match status" value="1"/>
</dbReference>
<dbReference type="EMBL" id="JBFOLK010000001">
    <property type="protein sequence ID" value="KAL2543051.1"/>
    <property type="molecule type" value="Genomic_DNA"/>
</dbReference>
<proteinExistence type="inferred from homology"/>
<evidence type="ECO:0000313" key="5">
    <source>
        <dbReference type="Proteomes" id="UP001604336"/>
    </source>
</evidence>